<comment type="caution">
    <text evidence="2">The sequence shown here is derived from an EMBL/GenBank/DDBJ whole genome shotgun (WGS) entry which is preliminary data.</text>
</comment>
<evidence type="ECO:0000313" key="2">
    <source>
        <dbReference type="EMBL" id="MBM3276190.1"/>
    </source>
</evidence>
<sequence>VKKTGQFSAQVTAKNKATGQSTALTLEDLIDFGAYKSEFVFRKLPVGDYEVTADYGIKVGTKRDVVSLSCDKSKNGRQPCAKDGLTRLMSVVPIDQEPPPKVDKDGKVEKKPCDWTAQ</sequence>
<protein>
    <submittedName>
        <fullName evidence="2">Uncharacterized protein</fullName>
    </submittedName>
</protein>
<accession>A0A937X8A9</accession>
<dbReference type="Proteomes" id="UP000703893">
    <property type="component" value="Unassembled WGS sequence"/>
</dbReference>
<reference evidence="2 3" key="1">
    <citation type="submission" date="2019-03" db="EMBL/GenBank/DDBJ databases">
        <title>Lake Tanganyika Metagenome-Assembled Genomes (MAGs).</title>
        <authorList>
            <person name="Tran P."/>
        </authorList>
    </citation>
    <scope>NUCLEOTIDE SEQUENCE [LARGE SCALE GENOMIC DNA]</scope>
    <source>
        <strain evidence="2">K_DeepCast_65m_m2_236</strain>
    </source>
</reference>
<organism evidence="2 3">
    <name type="scientific">Candidatus Tanganyikabacteria bacterium</name>
    <dbReference type="NCBI Taxonomy" id="2961651"/>
    <lineage>
        <taxon>Bacteria</taxon>
        <taxon>Bacillati</taxon>
        <taxon>Candidatus Sericytochromatia</taxon>
        <taxon>Candidatus Tanganyikabacteria</taxon>
    </lineage>
</organism>
<dbReference type="AlphaFoldDB" id="A0A937X8A9"/>
<gene>
    <name evidence="2" type="ORF">FJZ00_13635</name>
</gene>
<feature type="compositionally biased region" description="Basic and acidic residues" evidence="1">
    <location>
        <begin position="98"/>
        <end position="118"/>
    </location>
</feature>
<proteinExistence type="predicted"/>
<feature type="region of interest" description="Disordered" evidence="1">
    <location>
        <begin position="94"/>
        <end position="118"/>
    </location>
</feature>
<dbReference type="EMBL" id="VGJX01000902">
    <property type="protein sequence ID" value="MBM3276190.1"/>
    <property type="molecule type" value="Genomic_DNA"/>
</dbReference>
<evidence type="ECO:0000256" key="1">
    <source>
        <dbReference type="SAM" id="MobiDB-lite"/>
    </source>
</evidence>
<evidence type="ECO:0000313" key="3">
    <source>
        <dbReference type="Proteomes" id="UP000703893"/>
    </source>
</evidence>
<feature type="non-terminal residue" evidence="2">
    <location>
        <position position="1"/>
    </location>
</feature>
<name>A0A937X8A9_9BACT</name>